<accession>A0AAX4H5Z0</accession>
<dbReference type="PANTHER" id="PTHR13454">
    <property type="entry name" value="PROTEIN MCM10 HOMOLOG"/>
    <property type="match status" value="1"/>
</dbReference>
<dbReference type="GO" id="GO:0006270">
    <property type="term" value="P:DNA replication initiation"/>
    <property type="evidence" value="ECO:0007669"/>
    <property type="project" value="InterPro"/>
</dbReference>
<evidence type="ECO:0000256" key="4">
    <source>
        <dbReference type="ARBA" id="ARBA00022723"/>
    </source>
</evidence>
<evidence type="ECO:0000256" key="5">
    <source>
        <dbReference type="ARBA" id="ARBA00022771"/>
    </source>
</evidence>
<evidence type="ECO:0000313" key="11">
    <source>
        <dbReference type="EMBL" id="WPK23996.1"/>
    </source>
</evidence>
<dbReference type="GO" id="GO:0003688">
    <property type="term" value="F:DNA replication origin binding"/>
    <property type="evidence" value="ECO:0007669"/>
    <property type="project" value="TreeGrafter"/>
</dbReference>
<evidence type="ECO:0000256" key="2">
    <source>
        <dbReference type="ARBA" id="ARBA00009679"/>
    </source>
</evidence>
<dbReference type="InterPro" id="IPR040184">
    <property type="entry name" value="Mcm10"/>
</dbReference>
<protein>
    <recommendedName>
        <fullName evidence="13">Zinc finger Mcm10/DnaG-type domain-containing protein</fullName>
    </recommendedName>
</protein>
<dbReference type="InterPro" id="IPR015408">
    <property type="entry name" value="Znf_Mcm10/DnaG"/>
</dbReference>
<feature type="domain" description="MCM10 OB-fold" evidence="10">
    <location>
        <begin position="164"/>
        <end position="277"/>
    </location>
</feature>
<keyword evidence="12" id="KW-1185">Reference proteome</keyword>
<keyword evidence="5" id="KW-0863">Zinc-finger</keyword>
<evidence type="ECO:0000256" key="7">
    <source>
        <dbReference type="ARBA" id="ARBA00023242"/>
    </source>
</evidence>
<dbReference type="GeneID" id="88172316"/>
<dbReference type="KEGG" id="asau:88172316"/>
<dbReference type="Gene3D" id="2.40.50.140">
    <property type="entry name" value="Nucleic acid-binding proteins"/>
    <property type="match status" value="1"/>
</dbReference>
<evidence type="ECO:0000256" key="6">
    <source>
        <dbReference type="ARBA" id="ARBA00022833"/>
    </source>
</evidence>
<evidence type="ECO:0000256" key="3">
    <source>
        <dbReference type="ARBA" id="ARBA00022705"/>
    </source>
</evidence>
<evidence type="ECO:0000256" key="8">
    <source>
        <dbReference type="SAM" id="MobiDB-lite"/>
    </source>
</evidence>
<feature type="region of interest" description="Disordered" evidence="8">
    <location>
        <begin position="495"/>
        <end position="517"/>
    </location>
</feature>
<evidence type="ECO:0008006" key="13">
    <source>
        <dbReference type="Google" id="ProtNLM"/>
    </source>
</evidence>
<keyword evidence="6" id="KW-0862">Zinc</keyword>
<dbReference type="Pfam" id="PF09329">
    <property type="entry name" value="zf-primase"/>
    <property type="match status" value="1"/>
</dbReference>
<keyword evidence="3" id="KW-0235">DNA replication</keyword>
<reference evidence="11 12" key="1">
    <citation type="submission" date="2023-10" db="EMBL/GenBank/DDBJ databases">
        <title>Draft Genome Sequence of Candida saopaulonensis from a very Premature Infant with Sepsis.</title>
        <authorList>
            <person name="Ning Y."/>
            <person name="Dai R."/>
            <person name="Xiao M."/>
            <person name="Xu Y."/>
            <person name="Yan Q."/>
            <person name="Zhang L."/>
        </authorList>
    </citation>
    <scope>NUCLEOTIDE SEQUENCE [LARGE SCALE GENOMIC DNA]</scope>
    <source>
        <strain evidence="11 12">19XY460</strain>
    </source>
</reference>
<proteinExistence type="inferred from homology"/>
<dbReference type="EMBL" id="CP138895">
    <property type="protein sequence ID" value="WPK23996.1"/>
    <property type="molecule type" value="Genomic_DNA"/>
</dbReference>
<comment type="subcellular location">
    <subcellularLocation>
        <location evidence="1">Nucleus</location>
    </subcellularLocation>
</comment>
<dbReference type="SUPFAM" id="SSF50249">
    <property type="entry name" value="Nucleic acid-binding proteins"/>
    <property type="match status" value="1"/>
</dbReference>
<dbReference type="RefSeq" id="XP_062876380.1">
    <property type="nucleotide sequence ID" value="XM_063020310.1"/>
</dbReference>
<feature type="region of interest" description="Disordered" evidence="8">
    <location>
        <begin position="1"/>
        <end position="23"/>
    </location>
</feature>
<dbReference type="GO" id="GO:0008270">
    <property type="term" value="F:zinc ion binding"/>
    <property type="evidence" value="ECO:0007669"/>
    <property type="project" value="UniProtKB-KW"/>
</dbReference>
<feature type="region of interest" description="Disordered" evidence="8">
    <location>
        <begin position="40"/>
        <end position="66"/>
    </location>
</feature>
<dbReference type="Proteomes" id="UP001338582">
    <property type="component" value="Chromosome 2"/>
</dbReference>
<evidence type="ECO:0000259" key="9">
    <source>
        <dbReference type="Pfam" id="PF09329"/>
    </source>
</evidence>
<dbReference type="InterPro" id="IPR012340">
    <property type="entry name" value="NA-bd_OB-fold"/>
</dbReference>
<evidence type="ECO:0000259" key="10">
    <source>
        <dbReference type="Pfam" id="PF22379"/>
    </source>
</evidence>
<organism evidence="11 12">
    <name type="scientific">Australozyma saopauloensis</name>
    <dbReference type="NCBI Taxonomy" id="291208"/>
    <lineage>
        <taxon>Eukaryota</taxon>
        <taxon>Fungi</taxon>
        <taxon>Dikarya</taxon>
        <taxon>Ascomycota</taxon>
        <taxon>Saccharomycotina</taxon>
        <taxon>Pichiomycetes</taxon>
        <taxon>Metschnikowiaceae</taxon>
        <taxon>Australozyma</taxon>
    </lineage>
</organism>
<gene>
    <name evidence="11" type="ORF">PUMCH_001250</name>
</gene>
<keyword evidence="7" id="KW-0539">Nucleus</keyword>
<dbReference type="GO" id="GO:0003697">
    <property type="term" value="F:single-stranded DNA binding"/>
    <property type="evidence" value="ECO:0007669"/>
    <property type="project" value="InterPro"/>
</dbReference>
<dbReference type="Pfam" id="PF22379">
    <property type="entry name" value="OB_MCM10"/>
    <property type="match status" value="1"/>
</dbReference>
<sequence length="593" mass="67213">MDIDPRDQPPPDPNDVLTEDSDDELADLEKEFEARKARLLAERENKKKKTERALQVPRSPSPDRVSEVAHKSAQVFSKETPRFKTTIENSNTTIPIPKEQFKGFRKALTSSFAKKLHGIELIAKSTVENYNERYFEFENVPKRTIIQCDADNTLDGISGEILLRRYLAQPLVDQMMVNIKVLRITKLLAKVYPPKFEEPQYVNWCLTGIIMHKSDPKITSTNSKYMCLRVGLFAHTVDVMLFGDAFKKYWKLQCGDIIAILNPNVKKYGNNFNLSLTDDLQSILEIGTLKNYNRCSATTAEGTRCKFVVDLLKNELCSYHEEAKFKQRSRMELQGSIKPKAPQDKNGNTSQMYFNKASNKPLYVGFESAGIQEKDMIYSGGEQFDETKYDRPIIESLAAKLRKQKANQRLRLQLLTHAVPARVEELQKLGIVGSEEYGMEPDKQDLLRLQAYHRGFVKGIGYDPVPAARSSTSSTSSPQNFSSNSAAIQELRQLSSGKKASLGPSRQEKSAKLQKRQKALHIIDGKLPARKKRPMENPLNPKRRRTDITILDENNSCESESDIEISFANEADRSQYKTVCMPSQPGVNSEVDA</sequence>
<dbReference type="AlphaFoldDB" id="A0AAX4H5Z0"/>
<dbReference type="GO" id="GO:0043596">
    <property type="term" value="C:nuclear replication fork"/>
    <property type="evidence" value="ECO:0007669"/>
    <property type="project" value="TreeGrafter"/>
</dbReference>
<dbReference type="PANTHER" id="PTHR13454:SF11">
    <property type="entry name" value="PROTEIN MCM10 HOMOLOG"/>
    <property type="match status" value="1"/>
</dbReference>
<keyword evidence="4" id="KW-0479">Metal-binding</keyword>
<feature type="domain" description="Zinc finger Mcm10/DnaG-type" evidence="9">
    <location>
        <begin position="287"/>
        <end position="330"/>
    </location>
</feature>
<dbReference type="InterPro" id="IPR055065">
    <property type="entry name" value="OB_MCM10"/>
</dbReference>
<evidence type="ECO:0000313" key="12">
    <source>
        <dbReference type="Proteomes" id="UP001338582"/>
    </source>
</evidence>
<evidence type="ECO:0000256" key="1">
    <source>
        <dbReference type="ARBA" id="ARBA00004123"/>
    </source>
</evidence>
<comment type="similarity">
    <text evidence="2">Belongs to the MCM10 family.</text>
</comment>
<name>A0AAX4H5Z0_9ASCO</name>